<evidence type="ECO:0000259" key="2">
    <source>
        <dbReference type="Pfam" id="PF03372"/>
    </source>
</evidence>
<keyword evidence="4" id="KW-1185">Reference proteome</keyword>
<organism evidence="3 4">
    <name type="scientific">Corallococcus carmarthensis</name>
    <dbReference type="NCBI Taxonomy" id="2316728"/>
    <lineage>
        <taxon>Bacteria</taxon>
        <taxon>Pseudomonadati</taxon>
        <taxon>Myxococcota</taxon>
        <taxon>Myxococcia</taxon>
        <taxon>Myxococcales</taxon>
        <taxon>Cystobacterineae</taxon>
        <taxon>Myxococcaceae</taxon>
        <taxon>Corallococcus</taxon>
    </lineage>
</organism>
<evidence type="ECO:0000256" key="1">
    <source>
        <dbReference type="SAM" id="SignalP"/>
    </source>
</evidence>
<gene>
    <name evidence="3" type="ORF">D7X32_09860</name>
</gene>
<comment type="caution">
    <text evidence="3">The sequence shown here is derived from an EMBL/GenBank/DDBJ whole genome shotgun (WGS) entry which is preliminary data.</text>
</comment>
<feature type="domain" description="Endonuclease/exonuclease/phosphatase" evidence="2">
    <location>
        <begin position="51"/>
        <end position="287"/>
    </location>
</feature>
<keyword evidence="3" id="KW-0255">Endonuclease</keyword>
<dbReference type="EMBL" id="RAWE01000024">
    <property type="protein sequence ID" value="RKH04889.1"/>
    <property type="molecule type" value="Genomic_DNA"/>
</dbReference>
<dbReference type="AlphaFoldDB" id="A0A3A8KCJ9"/>
<accession>A0A3A8KCJ9</accession>
<dbReference type="InterPro" id="IPR036691">
    <property type="entry name" value="Endo/exonu/phosph_ase_sf"/>
</dbReference>
<name>A0A3A8KCJ9_9BACT</name>
<evidence type="ECO:0000313" key="3">
    <source>
        <dbReference type="EMBL" id="RKH04889.1"/>
    </source>
</evidence>
<dbReference type="OrthoDB" id="3789924at2"/>
<dbReference type="Pfam" id="PF03372">
    <property type="entry name" value="Exo_endo_phos"/>
    <property type="match status" value="1"/>
</dbReference>
<feature type="chain" id="PRO_5017469091" evidence="1">
    <location>
        <begin position="18"/>
        <end position="298"/>
    </location>
</feature>
<dbReference type="GO" id="GO:0004519">
    <property type="term" value="F:endonuclease activity"/>
    <property type="evidence" value="ECO:0007669"/>
    <property type="project" value="UniProtKB-KW"/>
</dbReference>
<dbReference type="Proteomes" id="UP000268313">
    <property type="component" value="Unassembled WGS sequence"/>
</dbReference>
<protein>
    <submittedName>
        <fullName evidence="3">Endonuclease/exonuclease/phosphatase family protein</fullName>
    </submittedName>
</protein>
<feature type="signal peptide" evidence="1">
    <location>
        <begin position="1"/>
        <end position="17"/>
    </location>
</feature>
<keyword evidence="3" id="KW-0269">Exonuclease</keyword>
<dbReference type="GO" id="GO:0004527">
    <property type="term" value="F:exonuclease activity"/>
    <property type="evidence" value="ECO:0007669"/>
    <property type="project" value="UniProtKB-KW"/>
</dbReference>
<dbReference type="SUPFAM" id="SSF56219">
    <property type="entry name" value="DNase I-like"/>
    <property type="match status" value="1"/>
</dbReference>
<keyword evidence="1" id="KW-0732">Signal</keyword>
<keyword evidence="3" id="KW-0378">Hydrolase</keyword>
<dbReference type="Gene3D" id="3.60.10.10">
    <property type="entry name" value="Endonuclease/exonuclease/phosphatase"/>
    <property type="match status" value="1"/>
</dbReference>
<dbReference type="RefSeq" id="WP_120602261.1">
    <property type="nucleotide sequence ID" value="NZ_RAWE01000024.1"/>
</dbReference>
<sequence length="298" mass="31505">MKKLLTGLLFAPIVALAGETSTPAELGSAPAGSAEAQGVNALVNSGYIVAITHNIGGELAYGGGTGAIALVNDLIGSKQPDVVALQEVCQTQATAFWNTNAPRGYWAAFYPTKYKAACGGTGGANHGNLIAARSEYPLAGPYNLALPGNSGHGMICVDFTKEGRTFRACSTHLIAGSGPDDNTRLNQANTIKSWSLGWMNEGYRVMVGGDFNSAPSFPVIQTLNHLGNGDPFIDADQAANRETKRQYSAACNQPWNSKLDYMFFAYNWTGKKYVEATLRGDGSCSDHRALIGTARVTN</sequence>
<proteinExistence type="predicted"/>
<evidence type="ECO:0000313" key="4">
    <source>
        <dbReference type="Proteomes" id="UP000268313"/>
    </source>
</evidence>
<reference evidence="4" key="1">
    <citation type="submission" date="2018-09" db="EMBL/GenBank/DDBJ databases">
        <authorList>
            <person name="Livingstone P.G."/>
            <person name="Whitworth D.E."/>
        </authorList>
    </citation>
    <scope>NUCLEOTIDE SEQUENCE [LARGE SCALE GENOMIC DNA]</scope>
    <source>
        <strain evidence="4">CA043D</strain>
    </source>
</reference>
<dbReference type="InterPro" id="IPR005135">
    <property type="entry name" value="Endo/exonuclease/phosphatase"/>
</dbReference>
<keyword evidence="3" id="KW-0540">Nuclease</keyword>